<keyword evidence="2" id="KW-1185">Reference proteome</keyword>
<evidence type="ECO:0000313" key="1">
    <source>
        <dbReference type="EMBL" id="RCN38982.1"/>
    </source>
</evidence>
<gene>
    <name evidence="1" type="ORF">ANCCAN_15075</name>
</gene>
<name>A0A368G3Q9_ANCCA</name>
<proteinExistence type="predicted"/>
<accession>A0A368G3Q9</accession>
<dbReference type="Proteomes" id="UP000252519">
    <property type="component" value="Unassembled WGS sequence"/>
</dbReference>
<sequence length="69" mass="8004">MHIGAKISLNHKFQADDFSEKVDVRLQSNIQRPLVGQSLVETLPVDERLRSQINIVSFDCMRKLHFIQI</sequence>
<reference evidence="1 2" key="1">
    <citation type="submission" date="2014-10" db="EMBL/GenBank/DDBJ databases">
        <title>Draft genome of the hookworm Ancylostoma caninum.</title>
        <authorList>
            <person name="Mitreva M."/>
        </authorList>
    </citation>
    <scope>NUCLEOTIDE SEQUENCE [LARGE SCALE GENOMIC DNA]</scope>
    <source>
        <strain evidence="1 2">Baltimore</strain>
    </source>
</reference>
<dbReference type="AlphaFoldDB" id="A0A368G3Q9"/>
<organism evidence="1 2">
    <name type="scientific">Ancylostoma caninum</name>
    <name type="common">Dog hookworm</name>
    <dbReference type="NCBI Taxonomy" id="29170"/>
    <lineage>
        <taxon>Eukaryota</taxon>
        <taxon>Metazoa</taxon>
        <taxon>Ecdysozoa</taxon>
        <taxon>Nematoda</taxon>
        <taxon>Chromadorea</taxon>
        <taxon>Rhabditida</taxon>
        <taxon>Rhabditina</taxon>
        <taxon>Rhabditomorpha</taxon>
        <taxon>Strongyloidea</taxon>
        <taxon>Ancylostomatidae</taxon>
        <taxon>Ancylostomatinae</taxon>
        <taxon>Ancylostoma</taxon>
    </lineage>
</organism>
<protein>
    <submittedName>
        <fullName evidence="1">Uncharacterized protein</fullName>
    </submittedName>
</protein>
<dbReference type="EMBL" id="JOJR01000364">
    <property type="protein sequence ID" value="RCN38982.1"/>
    <property type="molecule type" value="Genomic_DNA"/>
</dbReference>
<evidence type="ECO:0000313" key="2">
    <source>
        <dbReference type="Proteomes" id="UP000252519"/>
    </source>
</evidence>
<comment type="caution">
    <text evidence="1">The sequence shown here is derived from an EMBL/GenBank/DDBJ whole genome shotgun (WGS) entry which is preliminary data.</text>
</comment>